<dbReference type="AlphaFoldDB" id="A0A1H6LPH9"/>
<protein>
    <submittedName>
        <fullName evidence="1">Uncharacterized protein</fullName>
    </submittedName>
</protein>
<evidence type="ECO:0000313" key="1">
    <source>
        <dbReference type="EMBL" id="SEH90547.1"/>
    </source>
</evidence>
<dbReference type="InterPro" id="IPR021960">
    <property type="entry name" value="DUF3577"/>
</dbReference>
<organism evidence="1 2">
    <name type="scientific">Bathymodiolus azoricus thioautotrophic gill symbiont</name>
    <dbReference type="NCBI Taxonomy" id="235205"/>
    <lineage>
        <taxon>Bacteria</taxon>
        <taxon>Pseudomonadati</taxon>
        <taxon>Pseudomonadota</taxon>
        <taxon>Gammaproteobacteria</taxon>
        <taxon>sulfur-oxidizing symbionts</taxon>
    </lineage>
</organism>
<sequence length="243" mass="27290">MCHFPCGDRFILRMGVICLRFSAIMPFIKKETVMSIQKENNTKEIKYFSSAHAETGFLNSLTLVESKGSDYYAVKFNARRGNSKEPLTAPHSVRINGVQAKEVIAQIADKVNAQLVANKKLWGAKRGKEAATISITLNISDTIAKSYMNKHTGKDVVYIDGRCTSIAYVRIGDEVIFQKDAPVKADATKQVVETEADAKVDQTGEMVQRVTLDPEAEDFQERKAELKNQGYFWDKDNKVWSLQ</sequence>
<accession>A0A1H6LPH9</accession>
<dbReference type="Proteomes" id="UP000198988">
    <property type="component" value="Unassembled WGS sequence"/>
</dbReference>
<reference evidence="2" key="1">
    <citation type="submission" date="2016-06" db="EMBL/GenBank/DDBJ databases">
        <authorList>
            <person name="Petersen J."/>
            <person name="Sayavedra L."/>
        </authorList>
    </citation>
    <scope>NUCLEOTIDE SEQUENCE [LARGE SCALE GENOMIC DNA]</scope>
    <source>
        <strain evidence="2">BazSymA</strain>
    </source>
</reference>
<dbReference type="Pfam" id="PF12101">
    <property type="entry name" value="DUF3577"/>
    <property type="match status" value="1"/>
</dbReference>
<name>A0A1H6LPH9_9GAMM</name>
<proteinExistence type="predicted"/>
<dbReference type="EMBL" id="CDSC02000307">
    <property type="protein sequence ID" value="SEH90547.1"/>
    <property type="molecule type" value="Genomic_DNA"/>
</dbReference>
<gene>
    <name evidence="1" type="ORF">BAZSYMA_ACONTIG130127_0</name>
</gene>
<evidence type="ECO:0000313" key="2">
    <source>
        <dbReference type="Proteomes" id="UP000198988"/>
    </source>
</evidence>